<keyword evidence="1" id="KW-1133">Transmembrane helix</keyword>
<dbReference type="InterPro" id="IPR011621">
    <property type="entry name" value="Metal-dep_PHydrolase_7TM_intra"/>
</dbReference>
<feature type="transmembrane region" description="Helical" evidence="1">
    <location>
        <begin position="413"/>
        <end position="435"/>
    </location>
</feature>
<keyword evidence="3" id="KW-0378">Hydrolase</keyword>
<dbReference type="PANTHER" id="PTHR36442:SF1">
    <property type="entry name" value="CYCLIC-DI-AMP PHOSPHODIESTERASE PGPH"/>
    <property type="match status" value="1"/>
</dbReference>
<dbReference type="PROSITE" id="PS51831">
    <property type="entry name" value="HD"/>
    <property type="match status" value="1"/>
</dbReference>
<evidence type="ECO:0000256" key="1">
    <source>
        <dbReference type="SAM" id="Phobius"/>
    </source>
</evidence>
<feature type="transmembrane region" description="Helical" evidence="1">
    <location>
        <begin position="341"/>
        <end position="362"/>
    </location>
</feature>
<dbReference type="Pfam" id="PF01966">
    <property type="entry name" value="HD"/>
    <property type="match status" value="1"/>
</dbReference>
<dbReference type="GO" id="GO:0016787">
    <property type="term" value="F:hydrolase activity"/>
    <property type="evidence" value="ECO:0007669"/>
    <property type="project" value="UniProtKB-KW"/>
</dbReference>
<accession>A0A6S6U0A2</accession>
<keyword evidence="1" id="KW-0812">Transmembrane</keyword>
<feature type="transmembrane region" description="Helical" evidence="1">
    <location>
        <begin position="286"/>
        <end position="311"/>
    </location>
</feature>
<dbReference type="InterPro" id="IPR006675">
    <property type="entry name" value="HDIG_dom"/>
</dbReference>
<dbReference type="NCBIfam" id="TIGR00277">
    <property type="entry name" value="HDIG"/>
    <property type="match status" value="1"/>
</dbReference>
<dbReference type="CDD" id="cd00077">
    <property type="entry name" value="HDc"/>
    <property type="match status" value="1"/>
</dbReference>
<feature type="transmembrane region" description="Helical" evidence="1">
    <location>
        <begin position="25"/>
        <end position="48"/>
    </location>
</feature>
<organism evidence="3">
    <name type="scientific">uncultured Aureispira sp</name>
    <dbReference type="NCBI Taxonomy" id="1331704"/>
    <lineage>
        <taxon>Bacteria</taxon>
        <taxon>Pseudomonadati</taxon>
        <taxon>Bacteroidota</taxon>
        <taxon>Saprospiria</taxon>
        <taxon>Saprospirales</taxon>
        <taxon>Saprospiraceae</taxon>
        <taxon>Aureispira</taxon>
        <taxon>environmental samples</taxon>
    </lineage>
</organism>
<dbReference type="AlphaFoldDB" id="A0A6S6U0A2"/>
<dbReference type="InterPro" id="IPR003607">
    <property type="entry name" value="HD/PDEase_dom"/>
</dbReference>
<feature type="transmembrane region" description="Helical" evidence="1">
    <location>
        <begin position="368"/>
        <end position="401"/>
    </location>
</feature>
<evidence type="ECO:0000313" key="3">
    <source>
        <dbReference type="EMBL" id="CAA6822570.1"/>
    </source>
</evidence>
<protein>
    <submittedName>
        <fullName evidence="3">Membrane protein containing HD superfamily hydrolase domain, YQFF ortholog</fullName>
    </submittedName>
</protein>
<feature type="domain" description="HD" evidence="2">
    <location>
        <begin position="511"/>
        <end position="654"/>
    </location>
</feature>
<dbReference type="SUPFAM" id="SSF109604">
    <property type="entry name" value="HD-domain/PDEase-like"/>
    <property type="match status" value="1"/>
</dbReference>
<feature type="transmembrane region" description="Helical" evidence="1">
    <location>
        <begin position="455"/>
        <end position="475"/>
    </location>
</feature>
<sequence length="726" mass="82871">MAENHNTKIMSLKIIKNSISTIPHIVRFILLALLALFISLFFPTNLNFDYDFEQGKRWKHNDLKAPFDFPIKKTVEEMGEERNQIAKQIDPYYRWDKEVIVTQKKAFKKAFHTAWARYEPTKGPKQRLDSLEYVQFGLDVLDRIYTKRLIVLEPEHLEEEGNFVFELLDANVDLGEYAVQDVFTNKAAIQFLVDTLYSVEEELTESKFLSDMLEQILMVPNVTFDSVVTRKSLENAFNSVSPYRGMVKAGDPIITRDRLIDSVAYSKLISYQTKYNQEINQHKNSWLIFCGYLALTMALIAIFALFVQFYAPEVFNNLRHFSLILLMVAGYAYLAHVVHDIYILDLYVIPFCIIPIIIINFFNAQLALFTHVIIILLISMLLSMDYHFILIQILVGMVAVINKLKTRHLSDFFVSLLYIGIAYAAGFISLEIIHAGTILPIVSANGTVIEEGVRWHMLGWVLFNVFLTLLSYPLIPLFEKLFGLTSDITLVELADMDNHLLKELSIKAPGTLQHSLQVANLSEAAAKVIGANYLLVKVAALYHDIGKMSSPEYYIENQNDENPHLKLTHLESAQLIIGHVTEGVRLAKKSRLPAVLIDFILTHHGTTRVEYFYRTYQKENPDLVVDPADFTYPGPKPQTKEQAIMMMADSLEAASKSLKMPTEADINNLVDKIIQGKITLGQLDNTNLSFKELEEVKKAFKKLLKSMNHVRIVYPEEGTPKVTKGK</sequence>
<feature type="transmembrane region" description="Helical" evidence="1">
    <location>
        <begin position="317"/>
        <end position="334"/>
    </location>
</feature>
<gene>
    <name evidence="3" type="ORF">HELGO_WM18774</name>
</gene>
<reference evidence="3" key="1">
    <citation type="submission" date="2020-01" db="EMBL/GenBank/DDBJ databases">
        <authorList>
            <person name="Meier V. D."/>
            <person name="Meier V D."/>
        </authorList>
    </citation>
    <scope>NUCLEOTIDE SEQUENCE</scope>
    <source>
        <strain evidence="3">HLG_WM_MAG_10</strain>
    </source>
</reference>
<dbReference type="Pfam" id="PF07698">
    <property type="entry name" value="7TM-7TMR_HD"/>
    <property type="match status" value="1"/>
</dbReference>
<name>A0A6S6U0A2_9BACT</name>
<dbReference type="InterPro" id="IPR011624">
    <property type="entry name" value="Metal-dep_PHydrolase_7TM_extra"/>
</dbReference>
<dbReference type="PANTHER" id="PTHR36442">
    <property type="entry name" value="CYCLIC-DI-AMP PHOSPHODIESTERASE PGPH"/>
    <property type="match status" value="1"/>
</dbReference>
<dbReference type="SMART" id="SM00471">
    <property type="entry name" value="HDc"/>
    <property type="match status" value="1"/>
</dbReference>
<proteinExistence type="predicted"/>
<dbReference type="EMBL" id="CACVAQ010000316">
    <property type="protein sequence ID" value="CAA6822570.1"/>
    <property type="molecule type" value="Genomic_DNA"/>
</dbReference>
<keyword evidence="1" id="KW-0472">Membrane</keyword>
<dbReference type="InterPro" id="IPR006674">
    <property type="entry name" value="HD_domain"/>
</dbReference>
<evidence type="ECO:0000259" key="2">
    <source>
        <dbReference type="PROSITE" id="PS51831"/>
    </source>
</evidence>
<dbReference type="InterPro" id="IPR052722">
    <property type="entry name" value="PgpH_phosphodiesterase"/>
</dbReference>
<dbReference type="Gene3D" id="1.10.3210.10">
    <property type="entry name" value="Hypothetical protein af1432"/>
    <property type="match status" value="1"/>
</dbReference>
<dbReference type="Pfam" id="PF07697">
    <property type="entry name" value="7TMR-HDED"/>
    <property type="match status" value="1"/>
</dbReference>